<keyword evidence="9" id="KW-0862">Zinc</keyword>
<evidence type="ECO:0000256" key="14">
    <source>
        <dbReference type="ARBA" id="ARBA00023295"/>
    </source>
</evidence>
<dbReference type="PROSITE" id="PS51066">
    <property type="entry name" value="ZF_FPG_2"/>
    <property type="match status" value="1"/>
</dbReference>
<evidence type="ECO:0000256" key="11">
    <source>
        <dbReference type="ARBA" id="ARBA00023204"/>
    </source>
</evidence>
<evidence type="ECO:0000256" key="4">
    <source>
        <dbReference type="ARBA" id="ARBA00011245"/>
    </source>
</evidence>
<dbReference type="InterPro" id="IPR000214">
    <property type="entry name" value="Znf_DNA_glyclase/AP_lyase"/>
</dbReference>
<dbReference type="PANTHER" id="PTHR22993">
    <property type="entry name" value="FORMAMIDOPYRIMIDINE-DNA GLYCOSYLASE"/>
    <property type="match status" value="1"/>
</dbReference>
<keyword evidence="12" id="KW-0456">Lyase</keyword>
<evidence type="ECO:0000256" key="12">
    <source>
        <dbReference type="ARBA" id="ARBA00023239"/>
    </source>
</evidence>
<gene>
    <name evidence="19" type="ORF">A2V80_01025</name>
</gene>
<comment type="cofactor">
    <cofactor evidence="2">
        <name>Zn(2+)</name>
        <dbReference type="ChEBI" id="CHEBI:29105"/>
    </cofactor>
</comment>
<keyword evidence="14" id="KW-0326">Glycosidase</keyword>
<organism evidence="19 20">
    <name type="scientific">Candidatus Woesebacteria bacterium RBG_16_39_8b</name>
    <dbReference type="NCBI Taxonomy" id="1802482"/>
    <lineage>
        <taxon>Bacteria</taxon>
        <taxon>Candidatus Woeseibacteriota</taxon>
    </lineage>
</organism>
<comment type="catalytic activity">
    <reaction evidence="1">
        <text>Hydrolysis of DNA containing ring-opened 7-methylguanine residues, releasing 2,6-diamino-4-hydroxy-5-(N-methyl)formamidopyrimidine.</text>
        <dbReference type="EC" id="3.2.2.23"/>
    </reaction>
</comment>
<dbReference type="InterPro" id="IPR015886">
    <property type="entry name" value="H2TH_FPG"/>
</dbReference>
<keyword evidence="7 16" id="KW-0863">Zinc-finger</keyword>
<evidence type="ECO:0000259" key="18">
    <source>
        <dbReference type="PROSITE" id="PS51068"/>
    </source>
</evidence>
<dbReference type="Gene3D" id="3.20.190.10">
    <property type="entry name" value="MutM-like, N-terminal"/>
    <property type="match status" value="1"/>
</dbReference>
<dbReference type="NCBIfam" id="TIGR00577">
    <property type="entry name" value="fpg"/>
    <property type="match status" value="1"/>
</dbReference>
<proteinExistence type="inferred from homology"/>
<dbReference type="SUPFAM" id="SSF46946">
    <property type="entry name" value="S13-like H2TH domain"/>
    <property type="match status" value="1"/>
</dbReference>
<keyword evidence="5" id="KW-0479">Metal-binding</keyword>
<dbReference type="InterPro" id="IPR035937">
    <property type="entry name" value="FPG_N"/>
</dbReference>
<dbReference type="InterPro" id="IPR012319">
    <property type="entry name" value="FPG_cat"/>
</dbReference>
<dbReference type="SUPFAM" id="SSF81624">
    <property type="entry name" value="N-terminal domain of MutM-like DNA repair proteins"/>
    <property type="match status" value="1"/>
</dbReference>
<reference evidence="19 20" key="1">
    <citation type="journal article" date="2016" name="Nat. Commun.">
        <title>Thousands of microbial genomes shed light on interconnected biogeochemical processes in an aquifer system.</title>
        <authorList>
            <person name="Anantharaman K."/>
            <person name="Brown C.T."/>
            <person name="Hug L.A."/>
            <person name="Sharon I."/>
            <person name="Castelle C.J."/>
            <person name="Probst A.J."/>
            <person name="Thomas B.C."/>
            <person name="Singh A."/>
            <person name="Wilkins M.J."/>
            <person name="Karaoz U."/>
            <person name="Brodie E.L."/>
            <person name="Williams K.H."/>
            <person name="Hubbard S.S."/>
            <person name="Banfield J.F."/>
        </authorList>
    </citation>
    <scope>NUCLEOTIDE SEQUENCE [LARGE SCALE GENOMIC DNA]</scope>
</reference>
<keyword evidence="8" id="KW-0378">Hydrolase</keyword>
<dbReference type="Gene3D" id="1.10.8.50">
    <property type="match status" value="1"/>
</dbReference>
<evidence type="ECO:0000256" key="16">
    <source>
        <dbReference type="PROSITE-ProRule" id="PRU00391"/>
    </source>
</evidence>
<keyword evidence="13" id="KW-0511">Multifunctional enzyme</keyword>
<dbReference type="SMART" id="SM01232">
    <property type="entry name" value="H2TH"/>
    <property type="match status" value="1"/>
</dbReference>
<comment type="similarity">
    <text evidence="3">Belongs to the FPG family.</text>
</comment>
<evidence type="ECO:0000259" key="17">
    <source>
        <dbReference type="PROSITE" id="PS51066"/>
    </source>
</evidence>
<feature type="domain" description="Formamidopyrimidine-DNA glycosylase catalytic" evidence="18">
    <location>
        <begin position="2"/>
        <end position="123"/>
    </location>
</feature>
<dbReference type="GO" id="GO:0034039">
    <property type="term" value="F:8-oxo-7,8-dihydroguanine DNA N-glycosylase activity"/>
    <property type="evidence" value="ECO:0007669"/>
    <property type="project" value="TreeGrafter"/>
</dbReference>
<comment type="subunit">
    <text evidence="4">Monomer.</text>
</comment>
<dbReference type="EMBL" id="MGFU01000011">
    <property type="protein sequence ID" value="OGM13163.1"/>
    <property type="molecule type" value="Genomic_DNA"/>
</dbReference>
<sequence>MPELPEVETIRRQLEKYLAGHKVTKVEVRWRKSLSENENKLVEGYVKKIRRFGKVLSIDLDNGYSAVIHIKLTGQLIYLGPNLKKQPRLSKKIVGGVPGKHTHVIFYLDRKGLLYYNDVRKFGWIKIIKSSELKVKNDFIARLGPEPVVDEKNPPDNPLTLENFKEIVGSTKRVIKVLLMDQEKIGGVGNIYANDALWLARILPTRSAKSLSPKERSKLYDAILNVLKEGLKRGGASELSYVTPDGNEGSYQEHFLAYGKKDELCTRCRKGKFKKINLGGRGTYFCPVCQV</sequence>
<evidence type="ECO:0000256" key="2">
    <source>
        <dbReference type="ARBA" id="ARBA00001947"/>
    </source>
</evidence>
<dbReference type="Proteomes" id="UP000179013">
    <property type="component" value="Unassembled WGS sequence"/>
</dbReference>
<evidence type="ECO:0000256" key="15">
    <source>
        <dbReference type="ARBA" id="ARBA00044632"/>
    </source>
</evidence>
<evidence type="ECO:0000256" key="13">
    <source>
        <dbReference type="ARBA" id="ARBA00023268"/>
    </source>
</evidence>
<dbReference type="InterPro" id="IPR010979">
    <property type="entry name" value="Ribosomal_uS13-like_H2TH"/>
</dbReference>
<dbReference type="GO" id="GO:0006284">
    <property type="term" value="P:base-excision repair"/>
    <property type="evidence" value="ECO:0007669"/>
    <property type="project" value="InterPro"/>
</dbReference>
<dbReference type="CDD" id="cd08966">
    <property type="entry name" value="EcFpg-like_N"/>
    <property type="match status" value="1"/>
</dbReference>
<dbReference type="NCBIfam" id="NF002211">
    <property type="entry name" value="PRK01103.1"/>
    <property type="match status" value="1"/>
</dbReference>
<dbReference type="Pfam" id="PF06831">
    <property type="entry name" value="H2TH"/>
    <property type="match status" value="1"/>
</dbReference>
<dbReference type="AlphaFoldDB" id="A0A1F7XDX6"/>
<evidence type="ECO:0000256" key="9">
    <source>
        <dbReference type="ARBA" id="ARBA00022833"/>
    </source>
</evidence>
<dbReference type="InterPro" id="IPR020629">
    <property type="entry name" value="FPG_Glyclase"/>
</dbReference>
<keyword evidence="6" id="KW-0227">DNA damage</keyword>
<protein>
    <submittedName>
        <fullName evidence="19">DNA-formamidopyrimidine glycosylase</fullName>
    </submittedName>
</protein>
<name>A0A1F7XDX6_9BACT</name>
<dbReference type="Pfam" id="PF06827">
    <property type="entry name" value="zf-FPG_IleRS"/>
    <property type="match status" value="1"/>
</dbReference>
<evidence type="ECO:0000256" key="6">
    <source>
        <dbReference type="ARBA" id="ARBA00022763"/>
    </source>
</evidence>
<evidence type="ECO:0000313" key="19">
    <source>
        <dbReference type="EMBL" id="OGM13163.1"/>
    </source>
</evidence>
<dbReference type="SMART" id="SM00898">
    <property type="entry name" value="Fapy_DNA_glyco"/>
    <property type="match status" value="1"/>
</dbReference>
<dbReference type="InterPro" id="IPR010663">
    <property type="entry name" value="Znf_FPG/IleRS"/>
</dbReference>
<dbReference type="Pfam" id="PF01149">
    <property type="entry name" value="Fapy_DNA_glyco"/>
    <property type="match status" value="1"/>
</dbReference>
<evidence type="ECO:0000313" key="20">
    <source>
        <dbReference type="Proteomes" id="UP000179013"/>
    </source>
</evidence>
<comment type="caution">
    <text evidence="19">The sequence shown here is derived from an EMBL/GenBank/DDBJ whole genome shotgun (WGS) entry which is preliminary data.</text>
</comment>
<dbReference type="GO" id="GO:0140078">
    <property type="term" value="F:class I DNA-(apurinic or apyrimidinic site) endonuclease activity"/>
    <property type="evidence" value="ECO:0007669"/>
    <property type="project" value="UniProtKB-EC"/>
</dbReference>
<dbReference type="SUPFAM" id="SSF57716">
    <property type="entry name" value="Glucocorticoid receptor-like (DNA-binding domain)"/>
    <property type="match status" value="1"/>
</dbReference>
<dbReference type="GO" id="GO:0008270">
    <property type="term" value="F:zinc ion binding"/>
    <property type="evidence" value="ECO:0007669"/>
    <property type="project" value="UniProtKB-KW"/>
</dbReference>
<evidence type="ECO:0000256" key="8">
    <source>
        <dbReference type="ARBA" id="ARBA00022801"/>
    </source>
</evidence>
<evidence type="ECO:0000256" key="7">
    <source>
        <dbReference type="ARBA" id="ARBA00022771"/>
    </source>
</evidence>
<evidence type="ECO:0000256" key="3">
    <source>
        <dbReference type="ARBA" id="ARBA00009409"/>
    </source>
</evidence>
<dbReference type="PANTHER" id="PTHR22993:SF9">
    <property type="entry name" value="FORMAMIDOPYRIMIDINE-DNA GLYCOSYLASE"/>
    <property type="match status" value="1"/>
</dbReference>
<dbReference type="FunFam" id="1.10.8.50:FF:000003">
    <property type="entry name" value="Formamidopyrimidine-DNA glycosylase"/>
    <property type="match status" value="1"/>
</dbReference>
<dbReference type="PROSITE" id="PS51068">
    <property type="entry name" value="FPG_CAT"/>
    <property type="match status" value="1"/>
</dbReference>
<accession>A0A1F7XDX6</accession>
<keyword evidence="10" id="KW-0238">DNA-binding</keyword>
<keyword evidence="11" id="KW-0234">DNA repair</keyword>
<evidence type="ECO:0000256" key="1">
    <source>
        <dbReference type="ARBA" id="ARBA00001668"/>
    </source>
</evidence>
<evidence type="ECO:0000256" key="10">
    <source>
        <dbReference type="ARBA" id="ARBA00023125"/>
    </source>
</evidence>
<comment type="catalytic activity">
    <reaction evidence="15">
        <text>2'-deoxyribonucleotide-(2'-deoxyribose 5'-phosphate)-2'-deoxyribonucleotide-DNA = a 3'-end 2'-deoxyribonucleotide-(2,3-dehydro-2,3-deoxyribose 5'-phosphate)-DNA + a 5'-end 5'-phospho-2'-deoxyribonucleoside-DNA + H(+)</text>
        <dbReference type="Rhea" id="RHEA:66592"/>
        <dbReference type="Rhea" id="RHEA-COMP:13180"/>
        <dbReference type="Rhea" id="RHEA-COMP:16897"/>
        <dbReference type="Rhea" id="RHEA-COMP:17067"/>
        <dbReference type="ChEBI" id="CHEBI:15378"/>
        <dbReference type="ChEBI" id="CHEBI:136412"/>
        <dbReference type="ChEBI" id="CHEBI:157695"/>
        <dbReference type="ChEBI" id="CHEBI:167181"/>
        <dbReference type="EC" id="4.2.99.18"/>
    </reaction>
</comment>
<evidence type="ECO:0000256" key="5">
    <source>
        <dbReference type="ARBA" id="ARBA00022723"/>
    </source>
</evidence>
<dbReference type="GO" id="GO:0003684">
    <property type="term" value="F:damaged DNA binding"/>
    <property type="evidence" value="ECO:0007669"/>
    <property type="project" value="InterPro"/>
</dbReference>
<feature type="domain" description="FPG-type" evidence="17">
    <location>
        <begin position="256"/>
        <end position="291"/>
    </location>
</feature>